<dbReference type="GeneID" id="85444705"/>
<name>A0AAD8PKB3_9PEZI</name>
<dbReference type="EMBL" id="JAHLJV010000169">
    <property type="protein sequence ID" value="KAK1566037.1"/>
    <property type="molecule type" value="Genomic_DNA"/>
</dbReference>
<comment type="caution">
    <text evidence="2">The sequence shown here is derived from an EMBL/GenBank/DDBJ whole genome shotgun (WGS) entry which is preliminary data.</text>
</comment>
<evidence type="ECO:0000313" key="3">
    <source>
        <dbReference type="Proteomes" id="UP001230504"/>
    </source>
</evidence>
<evidence type="ECO:0000256" key="1">
    <source>
        <dbReference type="SAM" id="MobiDB-lite"/>
    </source>
</evidence>
<dbReference type="RefSeq" id="XP_060407271.1">
    <property type="nucleotide sequence ID" value="XM_060560465.1"/>
</dbReference>
<reference evidence="2" key="1">
    <citation type="submission" date="2021-06" db="EMBL/GenBank/DDBJ databases">
        <title>Comparative genomics, transcriptomics and evolutionary studies reveal genomic signatures of adaptation to plant cell wall in hemibiotrophic fungi.</title>
        <authorList>
            <consortium name="DOE Joint Genome Institute"/>
            <person name="Baroncelli R."/>
            <person name="Diaz J.F."/>
            <person name="Benocci T."/>
            <person name="Peng M."/>
            <person name="Battaglia E."/>
            <person name="Haridas S."/>
            <person name="Andreopoulos W."/>
            <person name="Labutti K."/>
            <person name="Pangilinan J."/>
            <person name="Floch G.L."/>
            <person name="Makela M.R."/>
            <person name="Henrissat B."/>
            <person name="Grigoriev I.V."/>
            <person name="Crouch J.A."/>
            <person name="De Vries R.P."/>
            <person name="Sukno S.A."/>
            <person name="Thon M.R."/>
        </authorList>
    </citation>
    <scope>NUCLEOTIDE SEQUENCE</scope>
    <source>
        <strain evidence="2">CBS 125086</strain>
    </source>
</reference>
<accession>A0AAD8PKB3</accession>
<dbReference type="Proteomes" id="UP001230504">
    <property type="component" value="Unassembled WGS sequence"/>
</dbReference>
<keyword evidence="3" id="KW-1185">Reference proteome</keyword>
<gene>
    <name evidence="2" type="ORF">LY79DRAFT_585052</name>
</gene>
<dbReference type="AlphaFoldDB" id="A0AAD8PKB3"/>
<evidence type="ECO:0000313" key="2">
    <source>
        <dbReference type="EMBL" id="KAK1566037.1"/>
    </source>
</evidence>
<organism evidence="2 3">
    <name type="scientific">Colletotrichum navitas</name>
    <dbReference type="NCBI Taxonomy" id="681940"/>
    <lineage>
        <taxon>Eukaryota</taxon>
        <taxon>Fungi</taxon>
        <taxon>Dikarya</taxon>
        <taxon>Ascomycota</taxon>
        <taxon>Pezizomycotina</taxon>
        <taxon>Sordariomycetes</taxon>
        <taxon>Hypocreomycetidae</taxon>
        <taxon>Glomerellales</taxon>
        <taxon>Glomerellaceae</taxon>
        <taxon>Colletotrichum</taxon>
        <taxon>Colletotrichum graminicola species complex</taxon>
    </lineage>
</organism>
<sequence>MPMIHSTYHPGLDWDQLRLTFSYIPRVDLDPKLDFGWEFQMSTTAYCVHRGRRPQSRRDRHQTTPNGQGMLGRLRQGPGNGNGVCAGTLRPSNVNAVYETKIPEQAHQRLSIPHGRLNPHTAALTTESLPHGNLEANASARYLARNRMRLRHPLCHHSIVYCLLAY</sequence>
<feature type="region of interest" description="Disordered" evidence="1">
    <location>
        <begin position="50"/>
        <end position="76"/>
    </location>
</feature>
<protein>
    <submittedName>
        <fullName evidence="2">Uncharacterized protein</fullName>
    </submittedName>
</protein>
<proteinExistence type="predicted"/>
<feature type="compositionally biased region" description="Basic residues" evidence="1">
    <location>
        <begin position="50"/>
        <end position="60"/>
    </location>
</feature>